<evidence type="ECO:0008006" key="6">
    <source>
        <dbReference type="Google" id="ProtNLM"/>
    </source>
</evidence>
<keyword evidence="1" id="KW-0732">Signal</keyword>
<dbReference type="InterPro" id="IPR005151">
    <property type="entry name" value="Tail-specific_protease"/>
</dbReference>
<dbReference type="EMBL" id="KV749179">
    <property type="protein sequence ID" value="OCL10729.1"/>
    <property type="molecule type" value="Genomic_DNA"/>
</dbReference>
<dbReference type="PANTHER" id="PTHR37049">
    <property type="entry name" value="PEPTIDASE S41 FAMILY PROTEIN"/>
    <property type="match status" value="1"/>
</dbReference>
<dbReference type="Gene3D" id="3.90.226.10">
    <property type="entry name" value="2-enoyl-CoA Hydratase, Chain A, domain 1"/>
    <property type="match status" value="1"/>
</dbReference>
<evidence type="ECO:0000256" key="1">
    <source>
        <dbReference type="SAM" id="SignalP"/>
    </source>
</evidence>
<protein>
    <recommendedName>
        <fullName evidence="6">Tail specific protease domain-containing protein</fullName>
    </recommendedName>
</protein>
<dbReference type="InterPro" id="IPR052766">
    <property type="entry name" value="S41A_metabolite_peptidase"/>
</dbReference>
<sequence>MLFSLIFAGLLLTAGALAASVSPCATVSSMSESFMAAFPAVTYAYVTAEAAEACLSSVPLHQEENKLLVQELLLYLSWQSNIAYLIDPPAGYTEDRVDIRDNIQAIYKKLDNGEYSDEYHFQYDLSLALTEAYDFHLSFIPDILTIFRFQRGNWDESELFSLVSISSDGKALPELYNYFDTLKSQEQGWTSSPIVEINNQTADDYVNQWAKTFTYHDKDARYNRLFPNQAGMSYGDEVNEFIQGSIPDGASTIVTHKNGTTVVYGNYARVGADFAGIDSGSKFFDAFCNQGPPSMNQKIRREPTLTSRTNPVATGYPEPIILHSESVVGGYYLSGQGYEDVAVLGLPSFGPQSQNGGNEFQDVVHTFLNDAVSAGKKKLVIDLRSNGGGRIFLGYDLFKQLFPSVDPWGATRFRANDAFDIAGIAMTEKLKGYTYDQAIEDYQKSTYNGELALAWASIFNYKVPMNTDGKPFQSWDEFFGPKVFNNDNFTSLERYNFSNFFSDDFDMDVSGYRTRANLLGSQPFKAENIVILQDGSCGSTCAVFSELMKAQGKVQQIVIGGTPKTGPMQGIGGSKGAQVWDFTRVYKEASAAYNFLGDYQAELNNTELGQLVFAQRPLMRSAYSPSGEALSRINLRDNIREGDNSNTPLEFVYEAADCKLFYTANMINDVTLVWKSTIDARWNNNKGCVDGSTGDKSSVSGGVKLPGVKGGSLAEGIMMESGQIK</sequence>
<dbReference type="GO" id="GO:0006508">
    <property type="term" value="P:proteolysis"/>
    <property type="evidence" value="ECO:0007669"/>
    <property type="project" value="InterPro"/>
</dbReference>
<dbReference type="AlphaFoldDB" id="A0A8E2JVH2"/>
<dbReference type="PANTHER" id="PTHR37049:SF4">
    <property type="entry name" value="RHODANESE DOMAIN-CONTAINING PROTEIN"/>
    <property type="match status" value="1"/>
</dbReference>
<feature type="domain" description="Tail specific protease" evidence="2">
    <location>
        <begin position="340"/>
        <end position="562"/>
    </location>
</feature>
<feature type="domain" description="CPAF-like PDZ" evidence="3">
    <location>
        <begin position="160"/>
        <end position="274"/>
    </location>
</feature>
<dbReference type="Pfam" id="PF03572">
    <property type="entry name" value="Peptidase_S41"/>
    <property type="match status" value="1"/>
</dbReference>
<feature type="signal peptide" evidence="1">
    <location>
        <begin position="1"/>
        <end position="18"/>
    </location>
</feature>
<gene>
    <name evidence="4" type="ORF">AOQ84DRAFT_438147</name>
</gene>
<proteinExistence type="predicted"/>
<organism evidence="4 5">
    <name type="scientific">Glonium stellatum</name>
    <dbReference type="NCBI Taxonomy" id="574774"/>
    <lineage>
        <taxon>Eukaryota</taxon>
        <taxon>Fungi</taxon>
        <taxon>Dikarya</taxon>
        <taxon>Ascomycota</taxon>
        <taxon>Pezizomycotina</taxon>
        <taxon>Dothideomycetes</taxon>
        <taxon>Pleosporomycetidae</taxon>
        <taxon>Gloniales</taxon>
        <taxon>Gloniaceae</taxon>
        <taxon>Glonium</taxon>
    </lineage>
</organism>
<dbReference type="OrthoDB" id="27214at2759"/>
<dbReference type="InterPro" id="IPR029045">
    <property type="entry name" value="ClpP/crotonase-like_dom_sf"/>
</dbReference>
<dbReference type="GO" id="GO:0008236">
    <property type="term" value="F:serine-type peptidase activity"/>
    <property type="evidence" value="ECO:0007669"/>
    <property type="project" value="InterPro"/>
</dbReference>
<evidence type="ECO:0000259" key="2">
    <source>
        <dbReference type="Pfam" id="PF03572"/>
    </source>
</evidence>
<keyword evidence="5" id="KW-1185">Reference proteome</keyword>
<dbReference type="SUPFAM" id="SSF52096">
    <property type="entry name" value="ClpP/crotonase"/>
    <property type="match status" value="1"/>
</dbReference>
<evidence type="ECO:0000259" key="3">
    <source>
        <dbReference type="Pfam" id="PF23658"/>
    </source>
</evidence>
<dbReference type="InterPro" id="IPR056186">
    <property type="entry name" value="PDZ_CPAF-rel"/>
</dbReference>
<accession>A0A8E2JVH2</accession>
<dbReference type="Proteomes" id="UP000250140">
    <property type="component" value="Unassembled WGS sequence"/>
</dbReference>
<dbReference type="Pfam" id="PF23658">
    <property type="entry name" value="PDZ_CPAF_rel"/>
    <property type="match status" value="1"/>
</dbReference>
<reference evidence="4 5" key="1">
    <citation type="journal article" date="2016" name="Nat. Commun.">
        <title>Ectomycorrhizal ecology is imprinted in the genome of the dominant symbiotic fungus Cenococcum geophilum.</title>
        <authorList>
            <consortium name="DOE Joint Genome Institute"/>
            <person name="Peter M."/>
            <person name="Kohler A."/>
            <person name="Ohm R.A."/>
            <person name="Kuo A."/>
            <person name="Krutzmann J."/>
            <person name="Morin E."/>
            <person name="Arend M."/>
            <person name="Barry K.W."/>
            <person name="Binder M."/>
            <person name="Choi C."/>
            <person name="Clum A."/>
            <person name="Copeland A."/>
            <person name="Grisel N."/>
            <person name="Haridas S."/>
            <person name="Kipfer T."/>
            <person name="LaButti K."/>
            <person name="Lindquist E."/>
            <person name="Lipzen A."/>
            <person name="Maire R."/>
            <person name="Meier B."/>
            <person name="Mihaltcheva S."/>
            <person name="Molinier V."/>
            <person name="Murat C."/>
            <person name="Poggeler S."/>
            <person name="Quandt C.A."/>
            <person name="Sperisen C."/>
            <person name="Tritt A."/>
            <person name="Tisserant E."/>
            <person name="Crous P.W."/>
            <person name="Henrissat B."/>
            <person name="Nehls U."/>
            <person name="Egli S."/>
            <person name="Spatafora J.W."/>
            <person name="Grigoriev I.V."/>
            <person name="Martin F.M."/>
        </authorList>
    </citation>
    <scope>NUCLEOTIDE SEQUENCE [LARGE SCALE GENOMIC DNA]</scope>
    <source>
        <strain evidence="4 5">CBS 207.34</strain>
    </source>
</reference>
<feature type="chain" id="PRO_5034500923" description="Tail specific protease domain-containing protein" evidence="1">
    <location>
        <begin position="19"/>
        <end position="725"/>
    </location>
</feature>
<evidence type="ECO:0000313" key="4">
    <source>
        <dbReference type="EMBL" id="OCL10729.1"/>
    </source>
</evidence>
<evidence type="ECO:0000313" key="5">
    <source>
        <dbReference type="Proteomes" id="UP000250140"/>
    </source>
</evidence>
<name>A0A8E2JVH2_9PEZI</name>